<comment type="caution">
    <text evidence="2">The sequence shown here is derived from an EMBL/GenBank/DDBJ whole genome shotgun (WGS) entry which is preliminary data.</text>
</comment>
<protein>
    <submittedName>
        <fullName evidence="2">DUF922 domain-containing protein</fullName>
    </submittedName>
</protein>
<evidence type="ECO:0000256" key="1">
    <source>
        <dbReference type="SAM" id="SignalP"/>
    </source>
</evidence>
<dbReference type="InterPro" id="IPR010321">
    <property type="entry name" value="DUF922"/>
</dbReference>
<gene>
    <name evidence="2" type="ORF">G6N74_14360</name>
</gene>
<name>A0A7C9VCT7_9HYPH</name>
<accession>A0A7C9VCT7</accession>
<feature type="signal peptide" evidence="1">
    <location>
        <begin position="1"/>
        <end position="23"/>
    </location>
</feature>
<evidence type="ECO:0000313" key="3">
    <source>
        <dbReference type="Proteomes" id="UP000481252"/>
    </source>
</evidence>
<dbReference type="RefSeq" id="WP_165118424.1">
    <property type="nucleotide sequence ID" value="NZ_JAAKZG010000005.1"/>
</dbReference>
<keyword evidence="3" id="KW-1185">Reference proteome</keyword>
<proteinExistence type="predicted"/>
<dbReference type="Proteomes" id="UP000481252">
    <property type="component" value="Unassembled WGS sequence"/>
</dbReference>
<dbReference type="Pfam" id="PF06037">
    <property type="entry name" value="DUF922"/>
    <property type="match status" value="1"/>
</dbReference>
<evidence type="ECO:0000313" key="2">
    <source>
        <dbReference type="EMBL" id="NGN42249.1"/>
    </source>
</evidence>
<dbReference type="AlphaFoldDB" id="A0A7C9VCT7"/>
<dbReference type="EMBL" id="JAAKZG010000005">
    <property type="protein sequence ID" value="NGN42249.1"/>
    <property type="molecule type" value="Genomic_DNA"/>
</dbReference>
<reference evidence="2 3" key="1">
    <citation type="submission" date="2020-02" db="EMBL/GenBank/DDBJ databases">
        <title>Genome sequence of the type strain CGMCC 1.15528 of Mesorhizobium zhangyense.</title>
        <authorList>
            <person name="Gao J."/>
            <person name="Sun J."/>
        </authorList>
    </citation>
    <scope>NUCLEOTIDE SEQUENCE [LARGE SCALE GENOMIC DNA]</scope>
    <source>
        <strain evidence="2 3">CGMCC 1.15528</strain>
    </source>
</reference>
<organism evidence="2 3">
    <name type="scientific">Mesorhizobium zhangyense</name>
    <dbReference type="NCBI Taxonomy" id="1776730"/>
    <lineage>
        <taxon>Bacteria</taxon>
        <taxon>Pseudomonadati</taxon>
        <taxon>Pseudomonadota</taxon>
        <taxon>Alphaproteobacteria</taxon>
        <taxon>Hyphomicrobiales</taxon>
        <taxon>Phyllobacteriaceae</taxon>
        <taxon>Mesorhizobium</taxon>
    </lineage>
</organism>
<keyword evidence="1" id="KW-0732">Signal</keyword>
<sequence length="199" mass="21948">MTTAFRFCLLAAGLAALPTLARADWKAVEKVQTYGVTGKTGPELYESIGLNGPKVSVGRTIALTNFKLTWRRDYRPQSDGSCMLASAQPNLVITYTLPKPAAKLSSPMKEHWDVFAEGLRRHELVHGQRIKDMVTEIVAFSVGFSAPKDPGCKKIRVELTKLLAAASQAQRQHSRDFDRVEMSDGGNVHQLILRLVNGQ</sequence>
<dbReference type="PIRSF" id="PIRSF010521">
    <property type="entry name" value="DUF922_bac"/>
    <property type="match status" value="1"/>
</dbReference>
<feature type="chain" id="PRO_5028816035" evidence="1">
    <location>
        <begin position="24"/>
        <end position="199"/>
    </location>
</feature>